<comment type="pathway">
    <text evidence="1">Cell wall biogenesis; peptidoglycan biosynthesis.</text>
</comment>
<keyword evidence="7" id="KW-0808">Transferase</keyword>
<dbReference type="Pfam" id="PF06832">
    <property type="entry name" value="BiPBP_C"/>
    <property type="match status" value="1"/>
</dbReference>
<feature type="domain" description="Penicillin-binding C-terminal" evidence="15">
    <location>
        <begin position="715"/>
        <end position="796"/>
    </location>
</feature>
<dbReference type="InterPro" id="IPR050396">
    <property type="entry name" value="Glycosyltr_51/Transpeptidase"/>
</dbReference>
<dbReference type="InterPro" id="IPR036950">
    <property type="entry name" value="PBP_transglycosylase"/>
</dbReference>
<keyword evidence="6" id="KW-0328">Glycosyltransferase</keyword>
<dbReference type="InterPro" id="IPR011815">
    <property type="entry name" value="PBP_1c"/>
</dbReference>
<evidence type="ECO:0000256" key="2">
    <source>
        <dbReference type="ARBA" id="ARBA00007090"/>
    </source>
</evidence>
<accession>A0ABN6UIW0</accession>
<comment type="similarity">
    <text evidence="2">In the C-terminal section; belongs to the transpeptidase family.</text>
</comment>
<name>A0ABN6UIW0_9GAMM</name>
<gene>
    <name evidence="16" type="primary">pbpC</name>
    <name evidence="16" type="ORF">LA521A_14690</name>
</gene>
<sequence>MSRHGTGNGVHEAPHFGRRRLALKTLLAAQLLLIAAMLADLAFPLPLPDERDRGALVTAADGTPLRAFADAGGIWRYPVDTRQVSPLYVQALLTYEDCWFWRHPGINPVAMLRAAGQWVRSGRVISGGSTLTMQVARILDAKQEAQAANRRTPMRKLRQMLRAVQLEVHLSKREILSLYLNHAPFGGTVEGVDAASWAYLGKPSSRLSHAEAALLAVLPQSPSRLRPDREPERARIARDKVLARMRQMQVWTAEQVADARVEPVVARSLQPPRYAPLLAQRLRSERPDAVRIVSTLDLDLQRTLEDRVAAYFSQLPERTSAALLVVDNATLEARAYVGSLAFADVARVGHVDMVKAWRSPGSTLKPFLYGLALDDGLIHSESLLVDAPQAFGDYRPGNFDAAFNGPVGAAQALRLSLNVPAVDLLDRVGPSRFSARLAHAGIRLQWPPGATPNLSMILGGTGARLEDLVGAYAALNRDGIAGRVRYTRDAPRVDRRLLSPGAAWIVREMLEANPRPGSAADTFDPRGRPRVAWKTGTSFGFRDAWALGGTRRYTVGVWVGRPDGTPLPGQYGAITALPLMFEVIDSLPRARADGAPRPPPASVASLEICWPLGLPPDPSAPQLCRQRREAWTLDGSVPPTFAERDARLWNAGVERFDVDARTGLRLSADCSATHVRETREIARWPALASPWLSSSARAASRLPSLSPDCVADGRDAVQELRIEGLNDRATLAPAPGGAQHVRLSLRALGADARVRWLLDGRLIGESIGQGTFVHDFDQPGEHTLTALADSGAWSRLGFRLQSANQ</sequence>
<feature type="transmembrane region" description="Helical" evidence="12">
    <location>
        <begin position="21"/>
        <end position="43"/>
    </location>
</feature>
<evidence type="ECO:0000313" key="17">
    <source>
        <dbReference type="Proteomes" id="UP001317822"/>
    </source>
</evidence>
<dbReference type="Gene3D" id="1.10.3810.10">
    <property type="entry name" value="Biosynthetic peptidoglycan transglycosylase-like"/>
    <property type="match status" value="1"/>
</dbReference>
<dbReference type="InterPro" id="IPR023346">
    <property type="entry name" value="Lysozyme-like_dom_sf"/>
</dbReference>
<dbReference type="Pfam" id="PF00912">
    <property type="entry name" value="Transgly"/>
    <property type="match status" value="1"/>
</dbReference>
<dbReference type="Proteomes" id="UP001317822">
    <property type="component" value="Chromosome"/>
</dbReference>
<evidence type="ECO:0000256" key="8">
    <source>
        <dbReference type="ARBA" id="ARBA00022801"/>
    </source>
</evidence>
<keyword evidence="4" id="KW-0121">Carboxypeptidase</keyword>
<feature type="domain" description="Penicillin-binding protein transpeptidase" evidence="13">
    <location>
        <begin position="323"/>
        <end position="541"/>
    </location>
</feature>
<evidence type="ECO:0000256" key="7">
    <source>
        <dbReference type="ARBA" id="ARBA00022679"/>
    </source>
</evidence>
<keyword evidence="17" id="KW-1185">Reference proteome</keyword>
<evidence type="ECO:0000256" key="6">
    <source>
        <dbReference type="ARBA" id="ARBA00022676"/>
    </source>
</evidence>
<dbReference type="NCBIfam" id="TIGR02073">
    <property type="entry name" value="PBP_1c"/>
    <property type="match status" value="1"/>
</dbReference>
<reference evidence="16 17" key="1">
    <citation type="journal article" date="2023" name="Int. J. Syst. Evol. Microbiol.">
        <title>Physiological and genomic analyses of cobalamin (vitamin B12)-auxotrophy of Lysobacter auxotrophicus sp. nov., a methionine-auxotrophic chitinolytic bacterium isolated from chitin-treated soil.</title>
        <authorList>
            <person name="Saito A."/>
            <person name="Dohra H."/>
            <person name="Hamada M."/>
            <person name="Moriuchi R."/>
            <person name="Kotsuchibashi Y."/>
            <person name="Mori K."/>
        </authorList>
    </citation>
    <scope>NUCLEOTIDE SEQUENCE [LARGE SCALE GENOMIC DNA]</scope>
    <source>
        <strain evidence="16 17">5-21a</strain>
    </source>
</reference>
<proteinExistence type="inferred from homology"/>
<dbReference type="EC" id="2.4.99.28" evidence="10"/>
<evidence type="ECO:0000256" key="11">
    <source>
        <dbReference type="ARBA" id="ARBA00049902"/>
    </source>
</evidence>
<dbReference type="InterPro" id="IPR012338">
    <property type="entry name" value="Beta-lactam/transpept-like"/>
</dbReference>
<dbReference type="Pfam" id="PF00905">
    <property type="entry name" value="Transpeptidase"/>
    <property type="match status" value="1"/>
</dbReference>
<dbReference type="InterPro" id="IPR001460">
    <property type="entry name" value="PCN-bd_Tpept"/>
</dbReference>
<dbReference type="PANTHER" id="PTHR32282:SF15">
    <property type="entry name" value="PENICILLIN-BINDING PROTEIN 1C"/>
    <property type="match status" value="1"/>
</dbReference>
<evidence type="ECO:0000313" key="16">
    <source>
        <dbReference type="EMBL" id="BDU16268.1"/>
    </source>
</evidence>
<evidence type="ECO:0000256" key="3">
    <source>
        <dbReference type="ARBA" id="ARBA00007739"/>
    </source>
</evidence>
<feature type="domain" description="Glycosyl transferase family 51" evidence="14">
    <location>
        <begin position="73"/>
        <end position="245"/>
    </location>
</feature>
<dbReference type="SUPFAM" id="SSF53955">
    <property type="entry name" value="Lysozyme-like"/>
    <property type="match status" value="1"/>
</dbReference>
<evidence type="ECO:0000256" key="5">
    <source>
        <dbReference type="ARBA" id="ARBA00022670"/>
    </source>
</evidence>
<evidence type="ECO:0000259" key="14">
    <source>
        <dbReference type="Pfam" id="PF00912"/>
    </source>
</evidence>
<dbReference type="InterPro" id="IPR001264">
    <property type="entry name" value="Glyco_trans_51"/>
</dbReference>
<keyword evidence="12" id="KW-0812">Transmembrane</keyword>
<evidence type="ECO:0000256" key="1">
    <source>
        <dbReference type="ARBA" id="ARBA00004752"/>
    </source>
</evidence>
<evidence type="ECO:0000259" key="15">
    <source>
        <dbReference type="Pfam" id="PF06832"/>
    </source>
</evidence>
<evidence type="ECO:0000256" key="10">
    <source>
        <dbReference type="ARBA" id="ARBA00044770"/>
    </source>
</evidence>
<organism evidence="16 17">
    <name type="scientific">Lysobacter auxotrophicus</name>
    <dbReference type="NCBI Taxonomy" id="2992573"/>
    <lineage>
        <taxon>Bacteria</taxon>
        <taxon>Pseudomonadati</taxon>
        <taxon>Pseudomonadota</taxon>
        <taxon>Gammaproteobacteria</taxon>
        <taxon>Lysobacterales</taxon>
        <taxon>Lysobacteraceae</taxon>
        <taxon>Lysobacter</taxon>
    </lineage>
</organism>
<protein>
    <recommendedName>
        <fullName evidence="10">peptidoglycan glycosyltransferase</fullName>
        <ecNumber evidence="10">2.4.99.28</ecNumber>
    </recommendedName>
</protein>
<evidence type="ECO:0000259" key="13">
    <source>
        <dbReference type="Pfam" id="PF00905"/>
    </source>
</evidence>
<comment type="catalytic activity">
    <reaction evidence="11">
        <text>[GlcNAc-(1-&gt;4)-Mur2Ac(oyl-L-Ala-gamma-D-Glu-L-Lys-D-Ala-D-Ala)](n)-di-trans,octa-cis-undecaprenyl diphosphate + beta-D-GlcNAc-(1-&gt;4)-Mur2Ac(oyl-L-Ala-gamma-D-Glu-L-Lys-D-Ala-D-Ala)-di-trans,octa-cis-undecaprenyl diphosphate = [GlcNAc-(1-&gt;4)-Mur2Ac(oyl-L-Ala-gamma-D-Glu-L-Lys-D-Ala-D-Ala)](n+1)-di-trans,octa-cis-undecaprenyl diphosphate + di-trans,octa-cis-undecaprenyl diphosphate + H(+)</text>
        <dbReference type="Rhea" id="RHEA:23708"/>
        <dbReference type="Rhea" id="RHEA-COMP:9602"/>
        <dbReference type="Rhea" id="RHEA-COMP:9603"/>
        <dbReference type="ChEBI" id="CHEBI:15378"/>
        <dbReference type="ChEBI" id="CHEBI:58405"/>
        <dbReference type="ChEBI" id="CHEBI:60033"/>
        <dbReference type="ChEBI" id="CHEBI:78435"/>
        <dbReference type="EC" id="2.4.99.28"/>
    </reaction>
</comment>
<dbReference type="Gene3D" id="3.40.710.10">
    <property type="entry name" value="DD-peptidase/beta-lactamase superfamily"/>
    <property type="match status" value="1"/>
</dbReference>
<keyword evidence="12" id="KW-1133">Transmembrane helix</keyword>
<dbReference type="InterPro" id="IPR009647">
    <property type="entry name" value="PBP_C"/>
</dbReference>
<evidence type="ECO:0000256" key="4">
    <source>
        <dbReference type="ARBA" id="ARBA00022645"/>
    </source>
</evidence>
<keyword evidence="9" id="KW-0511">Multifunctional enzyme</keyword>
<comment type="similarity">
    <text evidence="3">In the N-terminal section; belongs to the glycosyltransferase 51 family.</text>
</comment>
<evidence type="ECO:0000256" key="9">
    <source>
        <dbReference type="ARBA" id="ARBA00023268"/>
    </source>
</evidence>
<evidence type="ECO:0000256" key="12">
    <source>
        <dbReference type="SAM" id="Phobius"/>
    </source>
</evidence>
<keyword evidence="12" id="KW-0472">Membrane</keyword>
<keyword evidence="8" id="KW-0378">Hydrolase</keyword>
<dbReference type="EMBL" id="AP027041">
    <property type="protein sequence ID" value="BDU16268.1"/>
    <property type="molecule type" value="Genomic_DNA"/>
</dbReference>
<dbReference type="SUPFAM" id="SSF56601">
    <property type="entry name" value="beta-lactamase/transpeptidase-like"/>
    <property type="match status" value="1"/>
</dbReference>
<dbReference type="PANTHER" id="PTHR32282">
    <property type="entry name" value="BINDING PROTEIN TRANSPEPTIDASE, PUTATIVE-RELATED"/>
    <property type="match status" value="1"/>
</dbReference>
<keyword evidence="5" id="KW-0645">Protease</keyword>